<proteinExistence type="predicted"/>
<evidence type="ECO:0000313" key="1">
    <source>
        <dbReference type="EMBL" id="MDK6900479.1"/>
    </source>
</evidence>
<name>A0AAW6XY63_STRAG</name>
<comment type="caution">
    <text evidence="1">The sequence shown here is derived from an EMBL/GenBank/DDBJ whole genome shotgun (WGS) entry which is preliminary data.</text>
</comment>
<evidence type="ECO:0000313" key="2">
    <source>
        <dbReference type="Proteomes" id="UP001230629"/>
    </source>
</evidence>
<gene>
    <name evidence="1" type="ORF">QP229_11015</name>
</gene>
<dbReference type="Proteomes" id="UP001230629">
    <property type="component" value="Unassembled WGS sequence"/>
</dbReference>
<reference evidence="1" key="1">
    <citation type="submission" date="2023-05" db="EMBL/GenBank/DDBJ databases">
        <title>Cataloging the Phylogenetic Diversity of Human Bladder Bacteria.</title>
        <authorList>
            <person name="Du J."/>
        </authorList>
    </citation>
    <scope>NUCLEOTIDE SEQUENCE</scope>
    <source>
        <strain evidence="1">UMB8703</strain>
    </source>
</reference>
<dbReference type="AlphaFoldDB" id="A0AAW6XY63"/>
<organism evidence="1 2">
    <name type="scientific">Streptococcus agalactiae</name>
    <dbReference type="NCBI Taxonomy" id="1311"/>
    <lineage>
        <taxon>Bacteria</taxon>
        <taxon>Bacillati</taxon>
        <taxon>Bacillota</taxon>
        <taxon>Bacilli</taxon>
        <taxon>Lactobacillales</taxon>
        <taxon>Streptococcaceae</taxon>
        <taxon>Streptococcus</taxon>
    </lineage>
</organism>
<dbReference type="EMBL" id="JASOIH010000144">
    <property type="protein sequence ID" value="MDK6900479.1"/>
    <property type="molecule type" value="Genomic_DNA"/>
</dbReference>
<protein>
    <submittedName>
        <fullName evidence="1">ABC transporter permease</fullName>
    </submittedName>
</protein>
<accession>A0AAW6XY63</accession>
<sequence length="123" mass="13382">LADILFGGADKALNQIVQLGSNNYRVIGVYKDPNETRNRLANMNNGNLLMANTQLAAEYNVAEIMNVVVHVKKLDDVLKDGSAAARLMTKLSGVREGEYQMFDQASQLAAIQSQVAIVQVVFG</sequence>
<feature type="non-terminal residue" evidence="1">
    <location>
        <position position="1"/>
    </location>
</feature>
<feature type="non-terminal residue" evidence="1">
    <location>
        <position position="123"/>
    </location>
</feature>
<dbReference type="RefSeq" id="WP_285312127.1">
    <property type="nucleotide sequence ID" value="NZ_JASOIH010000144.1"/>
</dbReference>